<feature type="chain" id="PRO_5042962304" description="F-box domain-containing protein" evidence="1">
    <location>
        <begin position="20"/>
        <end position="513"/>
    </location>
</feature>
<protein>
    <recommendedName>
        <fullName evidence="2">F-box domain-containing protein</fullName>
    </recommendedName>
</protein>
<feature type="signal peptide" evidence="1">
    <location>
        <begin position="1"/>
        <end position="19"/>
    </location>
</feature>
<dbReference type="InterPro" id="IPR053772">
    <property type="entry name" value="At1g61320/At1g61330-like"/>
</dbReference>
<dbReference type="PANTHER" id="PTHR34145">
    <property type="entry name" value="OS02G0105600 PROTEIN"/>
    <property type="match status" value="1"/>
</dbReference>
<dbReference type="CDD" id="cd22160">
    <property type="entry name" value="F-box_AtFBL13-like"/>
    <property type="match status" value="1"/>
</dbReference>
<evidence type="ECO:0000256" key="1">
    <source>
        <dbReference type="SAM" id="SignalP"/>
    </source>
</evidence>
<dbReference type="InterPro" id="IPR032675">
    <property type="entry name" value="LRR_dom_sf"/>
</dbReference>
<organism evidence="3 4">
    <name type="scientific">Canavalia gladiata</name>
    <name type="common">Sword bean</name>
    <name type="synonym">Dolichos gladiatus</name>
    <dbReference type="NCBI Taxonomy" id="3824"/>
    <lineage>
        <taxon>Eukaryota</taxon>
        <taxon>Viridiplantae</taxon>
        <taxon>Streptophyta</taxon>
        <taxon>Embryophyta</taxon>
        <taxon>Tracheophyta</taxon>
        <taxon>Spermatophyta</taxon>
        <taxon>Magnoliopsida</taxon>
        <taxon>eudicotyledons</taxon>
        <taxon>Gunneridae</taxon>
        <taxon>Pentapetalae</taxon>
        <taxon>rosids</taxon>
        <taxon>fabids</taxon>
        <taxon>Fabales</taxon>
        <taxon>Fabaceae</taxon>
        <taxon>Papilionoideae</taxon>
        <taxon>50 kb inversion clade</taxon>
        <taxon>NPAAA clade</taxon>
        <taxon>indigoferoid/millettioid clade</taxon>
        <taxon>Phaseoleae</taxon>
        <taxon>Canavalia</taxon>
    </lineage>
</organism>
<dbReference type="SUPFAM" id="SSF52047">
    <property type="entry name" value="RNI-like"/>
    <property type="match status" value="1"/>
</dbReference>
<keyword evidence="4" id="KW-1185">Reference proteome</keyword>
<dbReference type="EMBL" id="JAYMYQ010000006">
    <property type="protein sequence ID" value="KAK7324456.1"/>
    <property type="molecule type" value="Genomic_DNA"/>
</dbReference>
<dbReference type="InterPro" id="IPR053781">
    <property type="entry name" value="F-box_AtFBL13-like"/>
</dbReference>
<dbReference type="InterPro" id="IPR036047">
    <property type="entry name" value="F-box-like_dom_sf"/>
</dbReference>
<evidence type="ECO:0000313" key="4">
    <source>
        <dbReference type="Proteomes" id="UP001367508"/>
    </source>
</evidence>
<feature type="domain" description="F-box" evidence="2">
    <location>
        <begin position="31"/>
        <end position="79"/>
    </location>
</feature>
<reference evidence="3 4" key="1">
    <citation type="submission" date="2024-01" db="EMBL/GenBank/DDBJ databases">
        <title>The genomes of 5 underutilized Papilionoideae crops provide insights into root nodulation and disease resistanc.</title>
        <authorList>
            <person name="Jiang F."/>
        </authorList>
    </citation>
    <scope>NUCLEOTIDE SEQUENCE [LARGE SCALE GENOMIC DNA]</scope>
    <source>
        <strain evidence="3">LVBAO_FW01</strain>
        <tissue evidence="3">Leaves</tissue>
    </source>
</reference>
<dbReference type="InterPro" id="IPR055357">
    <property type="entry name" value="LRR_At1g61320_AtMIF1"/>
</dbReference>
<dbReference type="PROSITE" id="PS50181">
    <property type="entry name" value="FBOX"/>
    <property type="match status" value="1"/>
</dbReference>
<dbReference type="Gene3D" id="3.80.10.10">
    <property type="entry name" value="Ribonuclease Inhibitor"/>
    <property type="match status" value="1"/>
</dbReference>
<dbReference type="Pfam" id="PF23622">
    <property type="entry name" value="LRR_At1g61320_AtMIF1"/>
    <property type="match status" value="1"/>
</dbReference>
<dbReference type="Pfam" id="PF00646">
    <property type="entry name" value="F-box"/>
    <property type="match status" value="1"/>
</dbReference>
<name>A0AAN9Q714_CANGL</name>
<gene>
    <name evidence="3" type="ORF">VNO77_28016</name>
</gene>
<dbReference type="AlphaFoldDB" id="A0AAN9Q714"/>
<dbReference type="InterPro" id="IPR001810">
    <property type="entry name" value="F-box_dom"/>
</dbReference>
<dbReference type="SUPFAM" id="SSF81383">
    <property type="entry name" value="F-box domain"/>
    <property type="match status" value="1"/>
</dbReference>
<dbReference type="PANTHER" id="PTHR34145:SF28">
    <property type="entry name" value="F-BOX DOMAIN-CONTAINING PROTEIN"/>
    <property type="match status" value="1"/>
</dbReference>
<comment type="caution">
    <text evidence="3">The sequence shown here is derived from an EMBL/GenBank/DDBJ whole genome shotgun (WGS) entry which is preliminary data.</text>
</comment>
<dbReference type="Proteomes" id="UP001367508">
    <property type="component" value="Unassembled WGS sequence"/>
</dbReference>
<evidence type="ECO:0000313" key="3">
    <source>
        <dbReference type="EMBL" id="KAK7324456.1"/>
    </source>
</evidence>
<accession>A0AAN9Q714</accession>
<evidence type="ECO:0000259" key="2">
    <source>
        <dbReference type="PROSITE" id="PS50181"/>
    </source>
</evidence>
<sequence>MSPLCYTLIIIFTTQLLFTVCKKRKEVCAREDGISKLPNHILSSIISLLPAEEALRTSVLAKHWKHLWSQASRLDFNQNCMLESAFQRWFEVYKDPNTSPGEVFDAFDLLMLQFEDAIKSIKKVLTYHCGVLERCRIVHITNSCRNGDLVGLIRYLVDVKRVHEIDLECKYIESWDRVEYFKNFKGDAEMGIPIRNVTPPTLDLCFHKLAGNCAVLKLMHYVLKNSPLLRVCENLKTLKLNKVWLSEGLFEGILLKCVSLENLSLIGCKQFKKLRIHGSRIKFLELREMTLHMIHVVAVNLEVIVFDTLVCQWKGLVVDAPNLRVIRVYYGDPIGRGMPKLRFQRVLLTTRVILEIFTNLVTSEGSVRPNMLENLVTLCIDLDLNGQRDITALYLALKSCNSLEQLEINNQDFYGSQNSSPTDFKFWERREPSICIFQKLKTVRISGIKGKVLEFEFIKYVIRKAKLLTRMTLVFVNENAHNAFTSNTVSVMGTSKDLCITLMTAGQECIEKD</sequence>
<keyword evidence="1" id="KW-0732">Signal</keyword>
<proteinExistence type="predicted"/>